<evidence type="ECO:0000256" key="8">
    <source>
        <dbReference type="ARBA" id="ARBA00049244"/>
    </source>
</evidence>
<reference evidence="11 12" key="1">
    <citation type="submission" date="2024-04" db="EMBL/GenBank/DDBJ databases">
        <title>Human intestinal bacterial collection.</title>
        <authorList>
            <person name="Pauvert C."/>
            <person name="Hitch T.C.A."/>
            <person name="Clavel T."/>
        </authorList>
    </citation>
    <scope>NUCLEOTIDE SEQUENCE [LARGE SCALE GENOMIC DNA]</scope>
    <source>
        <strain evidence="11 12">CLA-SR-H026</strain>
    </source>
</reference>
<evidence type="ECO:0000313" key="11">
    <source>
        <dbReference type="EMBL" id="MEQ3353654.1"/>
    </source>
</evidence>
<keyword evidence="6" id="KW-0239">DNA-directed DNA polymerase</keyword>
<dbReference type="Gene3D" id="3.40.50.300">
    <property type="entry name" value="P-loop containing nucleotide triphosphate hydrolases"/>
    <property type="match status" value="1"/>
</dbReference>
<dbReference type="Pfam" id="PF06144">
    <property type="entry name" value="DNA_pol3_delta"/>
    <property type="match status" value="1"/>
</dbReference>
<dbReference type="SUPFAM" id="SSF52540">
    <property type="entry name" value="P-loop containing nucleoside triphosphate hydrolases"/>
    <property type="match status" value="1"/>
</dbReference>
<evidence type="ECO:0000259" key="10">
    <source>
        <dbReference type="Pfam" id="PF21694"/>
    </source>
</evidence>
<dbReference type="Pfam" id="PF21694">
    <property type="entry name" value="DNA_pol3_delta_C"/>
    <property type="match status" value="1"/>
</dbReference>
<dbReference type="GO" id="GO:0003887">
    <property type="term" value="F:DNA-directed DNA polymerase activity"/>
    <property type="evidence" value="ECO:0007669"/>
    <property type="project" value="UniProtKB-EC"/>
</dbReference>
<evidence type="ECO:0000256" key="4">
    <source>
        <dbReference type="ARBA" id="ARBA00022695"/>
    </source>
</evidence>
<evidence type="ECO:0000256" key="5">
    <source>
        <dbReference type="ARBA" id="ARBA00022705"/>
    </source>
</evidence>
<evidence type="ECO:0000256" key="7">
    <source>
        <dbReference type="ARBA" id="ARBA00034754"/>
    </source>
</evidence>
<evidence type="ECO:0000313" key="12">
    <source>
        <dbReference type="Proteomes" id="UP001481872"/>
    </source>
</evidence>
<dbReference type="InterPro" id="IPR048466">
    <property type="entry name" value="DNA_pol3_delta-like_C"/>
</dbReference>
<feature type="domain" description="DNA polymerase III delta N-terminal" evidence="9">
    <location>
        <begin position="10"/>
        <end position="123"/>
    </location>
</feature>
<dbReference type="Proteomes" id="UP001481872">
    <property type="component" value="Unassembled WGS sequence"/>
</dbReference>
<proteinExistence type="inferred from homology"/>
<comment type="caution">
    <text evidence="11">The sequence shown here is derived from an EMBL/GenBank/DDBJ whole genome shotgun (WGS) entry which is preliminary data.</text>
</comment>
<organism evidence="11 12">
    <name type="scientific">Aedoeadaptatus acetigenes</name>
    <dbReference type="NCBI Taxonomy" id="2981723"/>
    <lineage>
        <taxon>Bacteria</taxon>
        <taxon>Bacillati</taxon>
        <taxon>Bacillota</taxon>
        <taxon>Tissierellia</taxon>
        <taxon>Tissierellales</taxon>
        <taxon>Peptoniphilaceae</taxon>
        <taxon>Aedoeadaptatus</taxon>
    </lineage>
</organism>
<keyword evidence="4 11" id="KW-0548">Nucleotidyltransferase</keyword>
<accession>A0ABV1J639</accession>
<dbReference type="Gene3D" id="1.20.272.10">
    <property type="match status" value="1"/>
</dbReference>
<comment type="catalytic activity">
    <reaction evidence="8">
        <text>DNA(n) + a 2'-deoxyribonucleoside 5'-triphosphate = DNA(n+1) + diphosphate</text>
        <dbReference type="Rhea" id="RHEA:22508"/>
        <dbReference type="Rhea" id="RHEA-COMP:17339"/>
        <dbReference type="Rhea" id="RHEA-COMP:17340"/>
        <dbReference type="ChEBI" id="CHEBI:33019"/>
        <dbReference type="ChEBI" id="CHEBI:61560"/>
        <dbReference type="ChEBI" id="CHEBI:173112"/>
        <dbReference type="EC" id="2.7.7.7"/>
    </reaction>
</comment>
<dbReference type="EMBL" id="JBBNPS010000011">
    <property type="protein sequence ID" value="MEQ3353654.1"/>
    <property type="molecule type" value="Genomic_DNA"/>
</dbReference>
<keyword evidence="12" id="KW-1185">Reference proteome</keyword>
<dbReference type="SUPFAM" id="SSF48019">
    <property type="entry name" value="post-AAA+ oligomerization domain-like"/>
    <property type="match status" value="1"/>
</dbReference>
<comment type="similarity">
    <text evidence="7">Belongs to the DNA polymerase HolA subunit family.</text>
</comment>
<evidence type="ECO:0000256" key="6">
    <source>
        <dbReference type="ARBA" id="ARBA00022932"/>
    </source>
</evidence>
<dbReference type="InterPro" id="IPR027417">
    <property type="entry name" value="P-loop_NTPase"/>
</dbReference>
<dbReference type="PANTHER" id="PTHR34388:SF1">
    <property type="entry name" value="DNA POLYMERASE III SUBUNIT DELTA"/>
    <property type="match status" value="1"/>
</dbReference>
<dbReference type="EC" id="2.7.7.7" evidence="1"/>
<keyword evidence="3 11" id="KW-0808">Transferase</keyword>
<evidence type="ECO:0000259" key="9">
    <source>
        <dbReference type="Pfam" id="PF06144"/>
    </source>
</evidence>
<keyword evidence="5" id="KW-0235">DNA replication</keyword>
<evidence type="ECO:0000256" key="3">
    <source>
        <dbReference type="ARBA" id="ARBA00022679"/>
    </source>
</evidence>
<dbReference type="PANTHER" id="PTHR34388">
    <property type="entry name" value="DNA POLYMERASE III SUBUNIT DELTA"/>
    <property type="match status" value="1"/>
</dbReference>
<sequence length="327" mass="37116">MESVDYSGAYLLHGPEKFGMEEKRRQIEKRYLDPATKDLNYDVASGDVGEILAKANTLPFMSEKRIVVVKDAGLLASDPAFDRFLEEVFEIPASTILLLMETQTPVKKNQKLYKRFDKAHRVIAMERLTGQVLRRFLAGYLAKQNRRIRPEVLEHFIRLSGYGDRQFTGDLEGLVNTLDQIASVSEGEVTMEAVDAFLDPFSAETIFDLLAAIARKDGAAILNLLDEFEVKEEPAGRILYMIARQTGNLLYYKTMKETGRSDGEIFRFMGVKPYEGKKIAAQSGAYTKAQLGRHYRYILDEELRMKSTSASDRDVLQTLLLSMLRDN</sequence>
<dbReference type="InterPro" id="IPR010372">
    <property type="entry name" value="DNA_pol3_delta_N"/>
</dbReference>
<feature type="domain" description="DNA polymerase III delta subunit-like C-terminal" evidence="10">
    <location>
        <begin position="204"/>
        <end position="322"/>
    </location>
</feature>
<dbReference type="RefSeq" id="WP_349053921.1">
    <property type="nucleotide sequence ID" value="NZ_JBBNPS010000011.1"/>
</dbReference>
<evidence type="ECO:0000256" key="2">
    <source>
        <dbReference type="ARBA" id="ARBA00017703"/>
    </source>
</evidence>
<dbReference type="NCBIfam" id="TIGR01128">
    <property type="entry name" value="holA"/>
    <property type="match status" value="1"/>
</dbReference>
<protein>
    <recommendedName>
        <fullName evidence="2">DNA polymerase III subunit delta</fullName>
        <ecNumber evidence="1">2.7.7.7</ecNumber>
    </recommendedName>
</protein>
<dbReference type="InterPro" id="IPR005790">
    <property type="entry name" value="DNA_polIII_delta"/>
</dbReference>
<gene>
    <name evidence="11" type="primary">holA</name>
    <name evidence="11" type="ORF">AAA081_04970</name>
</gene>
<name>A0ABV1J639_9FIRM</name>
<evidence type="ECO:0000256" key="1">
    <source>
        <dbReference type="ARBA" id="ARBA00012417"/>
    </source>
</evidence>
<dbReference type="InterPro" id="IPR008921">
    <property type="entry name" value="DNA_pol3_clamp-load_cplx_C"/>
</dbReference>